<reference evidence="11 13" key="2">
    <citation type="submission" date="2019-03" db="EMBL/GenBank/DDBJ databases">
        <title>Genomic Encyclopedia of Type Strains, Phase IV (KMG-IV): sequencing the most valuable type-strain genomes for metagenomic binning, comparative biology and taxonomic classification.</title>
        <authorList>
            <person name="Goeker M."/>
        </authorList>
    </citation>
    <scope>NUCLEOTIDE SEQUENCE [LARGE SCALE GENOMIC DNA]</scope>
    <source>
        <strain evidence="11 13">DSM 101483</strain>
    </source>
</reference>
<feature type="binding site" evidence="6">
    <location>
        <position position="527"/>
    </location>
    <ligand>
        <name>ATP</name>
        <dbReference type="ChEBI" id="CHEBI:30616"/>
    </ligand>
</feature>
<dbReference type="Pfam" id="PF16177">
    <property type="entry name" value="ACAS_N"/>
    <property type="match status" value="1"/>
</dbReference>
<proteinExistence type="inferred from homology"/>
<dbReference type="NCBIfam" id="NF001208">
    <property type="entry name" value="PRK00174.1"/>
    <property type="match status" value="1"/>
</dbReference>
<evidence type="ECO:0000256" key="6">
    <source>
        <dbReference type="HAMAP-Rule" id="MF_01123"/>
    </source>
</evidence>
<evidence type="ECO:0000256" key="1">
    <source>
        <dbReference type="ARBA" id="ARBA00006432"/>
    </source>
</evidence>
<dbReference type="InterPro" id="IPR042099">
    <property type="entry name" value="ANL_N_sf"/>
</dbReference>
<dbReference type="InterPro" id="IPR011904">
    <property type="entry name" value="Ac_CoA_lig"/>
</dbReference>
<evidence type="ECO:0000259" key="8">
    <source>
        <dbReference type="Pfam" id="PF13193"/>
    </source>
</evidence>
<feature type="binding site" evidence="6">
    <location>
        <begin position="203"/>
        <end position="206"/>
    </location>
    <ligand>
        <name>CoA</name>
        <dbReference type="ChEBI" id="CHEBI:57287"/>
    </ligand>
</feature>
<dbReference type="InterPro" id="IPR000873">
    <property type="entry name" value="AMP-dep_synth/lig_dom"/>
</dbReference>
<comment type="cofactor">
    <cofactor evidence="6">
        <name>Mg(2+)</name>
        <dbReference type="ChEBI" id="CHEBI:18420"/>
    </cofactor>
</comment>
<feature type="domain" description="AMP-binding enzyme C-terminal" evidence="8">
    <location>
        <begin position="543"/>
        <end position="621"/>
    </location>
</feature>
<feature type="binding site" evidence="6">
    <location>
        <position position="323"/>
    </location>
    <ligand>
        <name>CoA</name>
        <dbReference type="ChEBI" id="CHEBI:57287"/>
    </ligand>
</feature>
<dbReference type="GO" id="GO:0016208">
    <property type="term" value="F:AMP binding"/>
    <property type="evidence" value="ECO:0007669"/>
    <property type="project" value="InterPro"/>
</dbReference>
<keyword evidence="12" id="KW-1185">Reference proteome</keyword>
<comment type="PTM">
    <text evidence="6">Acetylated. Deacetylation by the SIR2-homolog deacetylase activates the enzyme.</text>
</comment>
<feature type="domain" description="Acetyl-coenzyme A synthetase N-terminal" evidence="9">
    <location>
        <begin position="36"/>
        <end position="92"/>
    </location>
</feature>
<keyword evidence="3 6" id="KW-0547">Nucleotide-binding</keyword>
<feature type="binding site" evidence="6">
    <location>
        <position position="554"/>
    </location>
    <ligand>
        <name>Mg(2+)</name>
        <dbReference type="ChEBI" id="CHEBI:18420"/>
    </ligand>
</feature>
<feature type="binding site" evidence="6">
    <location>
        <position position="549"/>
    </location>
    <ligand>
        <name>Mg(2+)</name>
        <dbReference type="ChEBI" id="CHEBI:18420"/>
    </ligand>
</feature>
<dbReference type="Gene3D" id="3.30.300.30">
    <property type="match status" value="1"/>
</dbReference>
<dbReference type="Proteomes" id="UP000295506">
    <property type="component" value="Unassembled WGS sequence"/>
</dbReference>
<dbReference type="HAMAP" id="MF_01123">
    <property type="entry name" value="Ac_CoA_synth"/>
    <property type="match status" value="1"/>
</dbReference>
<dbReference type="GO" id="GO:0005829">
    <property type="term" value="C:cytosol"/>
    <property type="evidence" value="ECO:0007669"/>
    <property type="project" value="TreeGrafter"/>
</dbReference>
<evidence type="ECO:0000259" key="7">
    <source>
        <dbReference type="Pfam" id="PF00501"/>
    </source>
</evidence>
<dbReference type="InterPro" id="IPR032387">
    <property type="entry name" value="ACAS_N"/>
</dbReference>
<evidence type="ECO:0000313" key="12">
    <source>
        <dbReference type="Proteomes" id="UP000055611"/>
    </source>
</evidence>
<dbReference type="OrthoDB" id="9801302at2"/>
<sequence>MTEEEKKIESLQKDGQIFQPDAAMQDQAWIKSMDEYNAANKRALDDPDGYWGERAKDLISWFSEFDSVLEADYDKPEFKWFSGGRTNVSYNCLDRHLTDGRRNKAALIWQGEPEEDVRVYTYQMLHTEVCRFANVLKKKGVKRGDRVSLYMPMIPELAIAMLACTRLGAPHSIVFAGFSSIALQSRIEDAEAKVLVTADAVLRAGKTIPLKPNADEALKDCPSVEQCIVVKRGGNEVNMVEGRDSWWHDEITAEDISSECPYEEMEAEDPLFILYTSGSTGKPKGVLHTTGGYLTYTAHTTQYVFDVKDDDVYWCTADVGWITGHSYIVYGPLALGATSVMFEGVPSYPKPDRFWQIVDKFKINIFYTAPTVIRALMREGEQWTQHYDLSSLRLLGSVGEPINPEAWLWYHKNIGGGKLPIVDTWWQTETGGIMISAMPYATPLKPGSATLALPGISAKIVRRDGTQADANEGGHLIIDKPWPGMLRNVWGDTDRYKSTYFAGFPGAYEAGDGARVDEDGYFWIMGRLDDVINVSGHRMGTAEIESALVAHPDVAEAAVVGMPHDIKGETIYAYVTLRSGLEPTDDMVKELKVWVRKEIGPIATPEFIQFADGLPKTRSGKIMRRVLRKIVEGSSEFGDTSTLADPGVVTDLVEGNKELVG</sequence>
<keyword evidence="2 6" id="KW-0436">Ligase</keyword>
<feature type="binding site" evidence="6">
    <location>
        <begin position="399"/>
        <end position="401"/>
    </location>
    <ligand>
        <name>ATP</name>
        <dbReference type="ChEBI" id="CHEBI:30616"/>
    </ligand>
</feature>
<comment type="similarity">
    <text evidence="1 6">Belongs to the ATP-dependent AMP-binding enzyme family.</text>
</comment>
<dbReference type="SUPFAM" id="SSF56801">
    <property type="entry name" value="Acetyl-CoA synthetase-like"/>
    <property type="match status" value="1"/>
</dbReference>
<dbReference type="RefSeq" id="WP_066799221.1">
    <property type="nucleotide sequence ID" value="NZ_CP014206.1"/>
</dbReference>
<dbReference type="Pfam" id="PF13193">
    <property type="entry name" value="AMP-binding_C"/>
    <property type="match status" value="1"/>
</dbReference>
<reference evidence="10 12" key="1">
    <citation type="journal article" date="2016" name="Front. Microbiol.">
        <title>Genome Sequence of the Piezophilic, Mesophilic Sulfate-Reducing Bacterium Desulfovibrio indicus J2T.</title>
        <authorList>
            <person name="Cao J."/>
            <person name="Maignien L."/>
            <person name="Shao Z."/>
            <person name="Alain K."/>
            <person name="Jebbar M."/>
        </authorList>
    </citation>
    <scope>NUCLEOTIDE SEQUENCE [LARGE SCALE GENOMIC DNA]</scope>
    <source>
        <strain evidence="10 12">J2</strain>
    </source>
</reference>
<dbReference type="CDD" id="cd05966">
    <property type="entry name" value="ACS"/>
    <property type="match status" value="1"/>
</dbReference>
<evidence type="ECO:0000256" key="2">
    <source>
        <dbReference type="ARBA" id="ARBA00022598"/>
    </source>
</evidence>
<keyword evidence="4 6" id="KW-0067">ATP-binding</keyword>
<evidence type="ECO:0000313" key="11">
    <source>
        <dbReference type="EMBL" id="TDT86262.1"/>
    </source>
</evidence>
<feature type="binding site" evidence="6">
    <location>
        <position position="538"/>
    </location>
    <ligand>
        <name>ATP</name>
        <dbReference type="ChEBI" id="CHEBI:30616"/>
    </ligand>
</feature>
<dbReference type="PANTHER" id="PTHR24095">
    <property type="entry name" value="ACETYL-COENZYME A SYNTHETASE"/>
    <property type="match status" value="1"/>
</dbReference>
<protein>
    <recommendedName>
        <fullName evidence="6">Acetyl-coenzyme A synthetase</fullName>
        <shortName evidence="6">AcCoA synthetase</shortName>
        <shortName evidence="6">Acs</shortName>
        <ecNumber evidence="6">6.2.1.1</ecNumber>
    </recommendedName>
    <alternativeName>
        <fullName evidence="6">Acetate--CoA ligase</fullName>
    </alternativeName>
    <alternativeName>
        <fullName evidence="6">Acyl-activating enzyme</fullName>
    </alternativeName>
</protein>
<dbReference type="EMBL" id="SOBK01000014">
    <property type="protein sequence ID" value="TDT86262.1"/>
    <property type="molecule type" value="Genomic_DNA"/>
</dbReference>
<evidence type="ECO:0000256" key="3">
    <source>
        <dbReference type="ARBA" id="ARBA00022741"/>
    </source>
</evidence>
<dbReference type="AlphaFoldDB" id="A0A140D9B0"/>
<dbReference type="GO" id="GO:0046872">
    <property type="term" value="F:metal ion binding"/>
    <property type="evidence" value="ECO:0007669"/>
    <property type="project" value="UniProtKB-KW"/>
</dbReference>
<dbReference type="GO" id="GO:0019427">
    <property type="term" value="P:acetyl-CoA biosynthetic process from acetate"/>
    <property type="evidence" value="ECO:0007669"/>
    <property type="project" value="UniProtKB-UniRule"/>
</dbReference>
<keyword evidence="6" id="KW-0460">Magnesium</keyword>
<feature type="modified residue" description="N6-acetyllysine" evidence="6">
    <location>
        <position position="621"/>
    </location>
</feature>
<dbReference type="InterPro" id="IPR020845">
    <property type="entry name" value="AMP-binding_CS"/>
</dbReference>
<dbReference type="GO" id="GO:0003987">
    <property type="term" value="F:acetate-CoA ligase activity"/>
    <property type="evidence" value="ECO:0007669"/>
    <property type="project" value="UniProtKB-UniRule"/>
</dbReference>
<feature type="binding site" evidence="6">
    <location>
        <begin position="423"/>
        <end position="428"/>
    </location>
    <ligand>
        <name>ATP</name>
        <dbReference type="ChEBI" id="CHEBI:30616"/>
    </ligand>
</feature>
<dbReference type="Proteomes" id="UP000055611">
    <property type="component" value="Chromosome"/>
</dbReference>
<evidence type="ECO:0000256" key="5">
    <source>
        <dbReference type="ARBA" id="ARBA00022990"/>
    </source>
</evidence>
<keyword evidence="5 6" id="KW-0007">Acetylation</keyword>
<dbReference type="Pfam" id="PF00501">
    <property type="entry name" value="AMP-binding"/>
    <property type="match status" value="1"/>
</dbReference>
<dbReference type="FunFam" id="3.40.50.12780:FF:000001">
    <property type="entry name" value="Acetyl-coenzyme A synthetase"/>
    <property type="match status" value="1"/>
</dbReference>
<gene>
    <name evidence="6" type="primary">acsA</name>
    <name evidence="10" type="ORF">AWY79_00980</name>
    <name evidence="11" type="ORF">EDC59_11427</name>
</gene>
<dbReference type="GO" id="GO:0005524">
    <property type="term" value="F:ATP binding"/>
    <property type="evidence" value="ECO:0007669"/>
    <property type="project" value="UniProtKB-KW"/>
</dbReference>
<accession>A0A140D9B0</accession>
<name>A0A140D9B0_9BACT</name>
<keyword evidence="6" id="KW-0479">Metal-binding</keyword>
<feature type="binding site" evidence="6">
    <location>
        <position position="535"/>
    </location>
    <ligand>
        <name>CoA</name>
        <dbReference type="ChEBI" id="CHEBI:57287"/>
    </ligand>
</feature>
<evidence type="ECO:0000313" key="10">
    <source>
        <dbReference type="EMBL" id="AMK09777.1"/>
    </source>
</evidence>
<dbReference type="InterPro" id="IPR045851">
    <property type="entry name" value="AMP-bd_C_sf"/>
</dbReference>
<feature type="domain" description="AMP-dependent synthetase/ligase" evidence="7">
    <location>
        <begin position="100"/>
        <end position="482"/>
    </location>
</feature>
<feature type="binding site" evidence="6">
    <location>
        <position position="596"/>
    </location>
    <ligand>
        <name>CoA</name>
        <dbReference type="ChEBI" id="CHEBI:57287"/>
    </ligand>
</feature>
<dbReference type="EC" id="6.2.1.1" evidence="6"/>
<dbReference type="PROSITE" id="PS00455">
    <property type="entry name" value="AMP_BINDING"/>
    <property type="match status" value="1"/>
</dbReference>
<feature type="binding site" evidence="6">
    <location>
        <position position="512"/>
    </location>
    <ligand>
        <name>ATP</name>
        <dbReference type="ChEBI" id="CHEBI:30616"/>
    </ligand>
</feature>
<dbReference type="EMBL" id="CP014206">
    <property type="protein sequence ID" value="AMK09777.1"/>
    <property type="molecule type" value="Genomic_DNA"/>
</dbReference>
<dbReference type="InterPro" id="IPR025110">
    <property type="entry name" value="AMP-bd_C"/>
</dbReference>
<dbReference type="FunFam" id="3.30.300.30:FF:000004">
    <property type="entry name" value="Acetyl-coenzyme A synthetase"/>
    <property type="match status" value="1"/>
</dbReference>
<dbReference type="Gene3D" id="3.40.50.12780">
    <property type="entry name" value="N-terminal domain of ligase-like"/>
    <property type="match status" value="1"/>
</dbReference>
<organism evidence="11 13">
    <name type="scientific">Pseudodesulfovibrio indicus</name>
    <dbReference type="NCBI Taxonomy" id="1716143"/>
    <lineage>
        <taxon>Bacteria</taxon>
        <taxon>Pseudomonadati</taxon>
        <taxon>Thermodesulfobacteriota</taxon>
        <taxon>Desulfovibrionia</taxon>
        <taxon>Desulfovibrionales</taxon>
        <taxon>Desulfovibrionaceae</taxon>
    </lineage>
</organism>
<comment type="catalytic activity">
    <reaction evidence="6">
        <text>acetate + ATP + CoA = acetyl-CoA + AMP + diphosphate</text>
        <dbReference type="Rhea" id="RHEA:23176"/>
        <dbReference type="ChEBI" id="CHEBI:30089"/>
        <dbReference type="ChEBI" id="CHEBI:30616"/>
        <dbReference type="ChEBI" id="CHEBI:33019"/>
        <dbReference type="ChEBI" id="CHEBI:57287"/>
        <dbReference type="ChEBI" id="CHEBI:57288"/>
        <dbReference type="ChEBI" id="CHEBI:456215"/>
        <dbReference type="EC" id="6.2.1.1"/>
    </reaction>
</comment>
<feature type="binding site" evidence="6">
    <location>
        <position position="551"/>
    </location>
    <ligand>
        <name>Mg(2+)</name>
        <dbReference type="ChEBI" id="CHEBI:18420"/>
    </ligand>
</feature>
<comment type="function">
    <text evidence="6">Catalyzes the conversion of acetate into acetyl-CoA (AcCoA), an essential intermediate at the junction of anabolic and catabolic pathways. AcsA undergoes a two-step reaction. In the first half reaction, AcsA combines acetate with ATP to form acetyl-adenylate (AcAMP) intermediate. In the second half reaction, it can then transfer the acetyl group from AcAMP to the sulfhydryl group of CoA, forming the product AcCoA.</text>
</comment>
<evidence type="ECO:0000259" key="9">
    <source>
        <dbReference type="Pfam" id="PF16177"/>
    </source>
</evidence>
<dbReference type="KEGG" id="dej:AWY79_00980"/>
<dbReference type="NCBIfam" id="TIGR02188">
    <property type="entry name" value="Ac_CoA_lig_AcsA"/>
    <property type="match status" value="1"/>
</dbReference>
<evidence type="ECO:0000256" key="4">
    <source>
        <dbReference type="ARBA" id="ARBA00022840"/>
    </source>
</evidence>
<dbReference type="PANTHER" id="PTHR24095:SF14">
    <property type="entry name" value="ACETYL-COENZYME A SYNTHETASE 1"/>
    <property type="match status" value="1"/>
</dbReference>
<comment type="caution">
    <text evidence="6">Lacks conserved residue(s) required for the propagation of feature annotation.</text>
</comment>
<evidence type="ECO:0000313" key="13">
    <source>
        <dbReference type="Proteomes" id="UP000295506"/>
    </source>
</evidence>